<keyword evidence="2" id="KW-1185">Reference proteome</keyword>
<dbReference type="RefSeq" id="XP_008583814.1">
    <property type="nucleotide sequence ID" value="XM_008585592.1"/>
</dbReference>
<proteinExistence type="predicted"/>
<evidence type="ECO:0000313" key="3">
    <source>
        <dbReference type="RefSeq" id="XP_008583814.1"/>
    </source>
</evidence>
<dbReference type="GeneID" id="103601208"/>
<reference evidence="3" key="1">
    <citation type="submission" date="2025-08" db="UniProtKB">
        <authorList>
            <consortium name="RefSeq"/>
        </authorList>
    </citation>
    <scope>IDENTIFICATION</scope>
</reference>
<organism evidence="2 3">
    <name type="scientific">Galeopterus variegatus</name>
    <name type="common">Malayan flying lemur</name>
    <name type="synonym">Cynocephalus variegatus</name>
    <dbReference type="NCBI Taxonomy" id="482537"/>
    <lineage>
        <taxon>Eukaryota</taxon>
        <taxon>Metazoa</taxon>
        <taxon>Chordata</taxon>
        <taxon>Craniata</taxon>
        <taxon>Vertebrata</taxon>
        <taxon>Euteleostomi</taxon>
        <taxon>Mammalia</taxon>
        <taxon>Eutheria</taxon>
        <taxon>Euarchontoglires</taxon>
        <taxon>Dermoptera</taxon>
        <taxon>Cynocephalidae</taxon>
        <taxon>Galeopterus</taxon>
    </lineage>
</organism>
<feature type="region of interest" description="Disordered" evidence="1">
    <location>
        <begin position="151"/>
        <end position="174"/>
    </location>
</feature>
<feature type="compositionally biased region" description="Acidic residues" evidence="1">
    <location>
        <begin position="9"/>
        <end position="18"/>
    </location>
</feature>
<feature type="region of interest" description="Disordered" evidence="1">
    <location>
        <begin position="324"/>
        <end position="351"/>
    </location>
</feature>
<name>A0ABM0RT73_GALVR</name>
<feature type="region of interest" description="Disordered" evidence="1">
    <location>
        <begin position="1"/>
        <end position="24"/>
    </location>
</feature>
<gene>
    <name evidence="3" type="primary">LOC103601208</name>
</gene>
<feature type="compositionally biased region" description="Polar residues" evidence="1">
    <location>
        <begin position="326"/>
        <end position="351"/>
    </location>
</feature>
<evidence type="ECO:0000313" key="2">
    <source>
        <dbReference type="Proteomes" id="UP000694923"/>
    </source>
</evidence>
<dbReference type="InterPro" id="IPR040369">
    <property type="entry name" value="ARMC9"/>
</dbReference>
<dbReference type="Proteomes" id="UP000694923">
    <property type="component" value="Unplaced"/>
</dbReference>
<accession>A0ABM0RT73</accession>
<dbReference type="PANTHER" id="PTHR14881">
    <property type="entry name" value="LISH DOMAIN-CONTAINING PROTEIN ARMC9"/>
    <property type="match status" value="1"/>
</dbReference>
<protein>
    <submittedName>
        <fullName evidence="3">LisH domain-containing protein ARMC9-like</fullName>
    </submittedName>
</protein>
<evidence type="ECO:0000256" key="1">
    <source>
        <dbReference type="SAM" id="MobiDB-lite"/>
    </source>
</evidence>
<sequence>MSVLKQEDQDTMEADLDKDELIQPQLGELSGEKLLTTEYLGIMTNTGKTRRKGLASVQWSGDEPLCRPVTPGGHRNGYPVPDDHLPSPQMARRARNGCLQALPATQPAVGKEGEPSAAEACVPCPRKSVGSMPAATATKPREWLPARHQEEPRLPPMGVPSQSEEVPQDLGSGGNTRVVKLFHFRVCREQPRGQTSSSCSSRARGQICSSCSSRARGLHEVWFPAIAAQEDNSSTAMTVTCLPRGPSATTVWEVQLRMVLVHGPQADPGQQPQQDKTVFAKCTFRSRAFTSAFTCKFQIPRTLETLDLNPSQAMASALAPQFPSCVPQQASRPGSTASSMRGLQSSQSHRK</sequence>
<dbReference type="PANTHER" id="PTHR14881:SF4">
    <property type="entry name" value="LISH DOMAIN-CONTAINING PROTEIN ARMC9"/>
    <property type="match status" value="1"/>
</dbReference>